<organism evidence="1 2">
    <name type="scientific">Turnera subulata</name>
    <dbReference type="NCBI Taxonomy" id="218843"/>
    <lineage>
        <taxon>Eukaryota</taxon>
        <taxon>Viridiplantae</taxon>
        <taxon>Streptophyta</taxon>
        <taxon>Embryophyta</taxon>
        <taxon>Tracheophyta</taxon>
        <taxon>Spermatophyta</taxon>
        <taxon>Magnoliopsida</taxon>
        <taxon>eudicotyledons</taxon>
        <taxon>Gunneridae</taxon>
        <taxon>Pentapetalae</taxon>
        <taxon>rosids</taxon>
        <taxon>fabids</taxon>
        <taxon>Malpighiales</taxon>
        <taxon>Passifloraceae</taxon>
        <taxon>Turnera</taxon>
    </lineage>
</organism>
<keyword evidence="2" id="KW-1185">Reference proteome</keyword>
<dbReference type="GO" id="GO:0005829">
    <property type="term" value="C:cytosol"/>
    <property type="evidence" value="ECO:0007669"/>
    <property type="project" value="TreeGrafter"/>
</dbReference>
<dbReference type="Gene3D" id="2.120.10.80">
    <property type="entry name" value="Kelch-type beta propeller"/>
    <property type="match status" value="1"/>
</dbReference>
<dbReference type="InterPro" id="IPR036047">
    <property type="entry name" value="F-box-like_dom_sf"/>
</dbReference>
<gene>
    <name evidence="1" type="ORF">Tsubulata_019234</name>
</gene>
<evidence type="ECO:0008006" key="3">
    <source>
        <dbReference type="Google" id="ProtNLM"/>
    </source>
</evidence>
<evidence type="ECO:0000313" key="2">
    <source>
        <dbReference type="Proteomes" id="UP001141552"/>
    </source>
</evidence>
<reference evidence="1" key="2">
    <citation type="journal article" date="2023" name="Plants (Basel)">
        <title>Annotation of the Turnera subulata (Passifloraceae) Draft Genome Reveals the S-Locus Evolved after the Divergence of Turneroideae from Passifloroideae in a Stepwise Manner.</title>
        <authorList>
            <person name="Henning P.M."/>
            <person name="Roalson E.H."/>
            <person name="Mir W."/>
            <person name="McCubbin A.G."/>
            <person name="Shore J.S."/>
        </authorList>
    </citation>
    <scope>NUCLEOTIDE SEQUENCE</scope>
    <source>
        <strain evidence="1">F60SS</strain>
    </source>
</reference>
<dbReference type="InterPro" id="IPR015915">
    <property type="entry name" value="Kelch-typ_b-propeller"/>
</dbReference>
<sequence>MLKKSSEEANPEAPIHGDILDSIVTYLPLIHLVPTSQVSKSWNRGVSTSIRVNRIKPWLFLHTQKTRPPYSTTTTTHAFDPRSHLWIKITRPTPPPPPHTSPLRSSHSTLLYMLSPFKFSFSTDPLHAAWHTVDAPAVWRTEPVVALVGHHVVVAGGGGEFEDDPMSVEMLDTRTGTWDSSCPSMPEAFQYCKTTTWLSVAADSDKMYVTDRSTSTTHVFCPNTKTWNGPYTVSIDNHHDICNFATGFAGDRLILVGVIIGEVEGVKLWELKLNGETSSLECFREIGEMPKQLVEEMINEDGESFGNATSVDVNMAGDVVYVSNKSNPGKVFLCEIGDHGGACDWRRVPNVVVDDDVRLRERVVLTCCNVGLGDLHRAMVVEKMEFSVK</sequence>
<reference evidence="1" key="1">
    <citation type="submission" date="2022-02" db="EMBL/GenBank/DDBJ databases">
        <authorList>
            <person name="Henning P.M."/>
            <person name="McCubbin A.G."/>
            <person name="Shore J.S."/>
        </authorList>
    </citation>
    <scope>NUCLEOTIDE SEQUENCE</scope>
    <source>
        <strain evidence="1">F60SS</strain>
        <tissue evidence="1">Leaves</tissue>
    </source>
</reference>
<dbReference type="GO" id="GO:0043161">
    <property type="term" value="P:proteasome-mediated ubiquitin-dependent protein catabolic process"/>
    <property type="evidence" value="ECO:0007669"/>
    <property type="project" value="TreeGrafter"/>
</dbReference>
<proteinExistence type="predicted"/>
<dbReference type="AlphaFoldDB" id="A0A9Q0GJP2"/>
<comment type="caution">
    <text evidence="1">The sequence shown here is derived from an EMBL/GenBank/DDBJ whole genome shotgun (WGS) entry which is preliminary data.</text>
</comment>
<dbReference type="PANTHER" id="PTHR24414:SF44">
    <property type="entry name" value="F-BOX DOMAIN-CONTAINING PROTEIN"/>
    <property type="match status" value="1"/>
</dbReference>
<dbReference type="Proteomes" id="UP001141552">
    <property type="component" value="Unassembled WGS sequence"/>
</dbReference>
<dbReference type="SUPFAM" id="SSF117281">
    <property type="entry name" value="Kelch motif"/>
    <property type="match status" value="1"/>
</dbReference>
<evidence type="ECO:0000313" key="1">
    <source>
        <dbReference type="EMBL" id="KAJ4850205.1"/>
    </source>
</evidence>
<dbReference type="SUPFAM" id="SSF81383">
    <property type="entry name" value="F-box domain"/>
    <property type="match status" value="1"/>
</dbReference>
<dbReference type="OrthoDB" id="1854110at2759"/>
<dbReference type="InterPro" id="IPR050354">
    <property type="entry name" value="F-box/kelch-repeat_ARATH"/>
</dbReference>
<dbReference type="PANTHER" id="PTHR24414">
    <property type="entry name" value="F-BOX/KELCH-REPEAT PROTEIN SKIP4"/>
    <property type="match status" value="1"/>
</dbReference>
<name>A0A9Q0GJP2_9ROSI</name>
<dbReference type="EMBL" id="JAKUCV010000405">
    <property type="protein sequence ID" value="KAJ4850205.1"/>
    <property type="molecule type" value="Genomic_DNA"/>
</dbReference>
<accession>A0A9Q0GJP2</accession>
<protein>
    <recommendedName>
        <fullName evidence="3">F-box domain-containing protein</fullName>
    </recommendedName>
</protein>
<dbReference type="GO" id="GO:0005634">
    <property type="term" value="C:nucleus"/>
    <property type="evidence" value="ECO:0007669"/>
    <property type="project" value="TreeGrafter"/>
</dbReference>